<proteinExistence type="predicted"/>
<dbReference type="EMBL" id="HG994363">
    <property type="protein sequence ID" value="CAF2048183.1"/>
    <property type="molecule type" value="Genomic_DNA"/>
</dbReference>
<reference evidence="1" key="1">
    <citation type="submission" date="2021-01" db="EMBL/GenBank/DDBJ databases">
        <authorList>
            <consortium name="Genoscope - CEA"/>
            <person name="William W."/>
        </authorList>
    </citation>
    <scope>NUCLEOTIDE SEQUENCE</scope>
</reference>
<evidence type="ECO:0000313" key="1">
    <source>
        <dbReference type="EMBL" id="CAF2048183.1"/>
    </source>
</evidence>
<gene>
    <name evidence="1" type="ORF">DARMORV10_A09P50080.1</name>
</gene>
<dbReference type="Proteomes" id="UP001295469">
    <property type="component" value="Chromosome A09"/>
</dbReference>
<dbReference type="AlphaFoldDB" id="A0A816PEX6"/>
<protein>
    <submittedName>
        <fullName evidence="1">(rape) hypothetical protein</fullName>
    </submittedName>
</protein>
<organism evidence="1">
    <name type="scientific">Brassica napus</name>
    <name type="common">Rape</name>
    <dbReference type="NCBI Taxonomy" id="3708"/>
    <lineage>
        <taxon>Eukaryota</taxon>
        <taxon>Viridiplantae</taxon>
        <taxon>Streptophyta</taxon>
        <taxon>Embryophyta</taxon>
        <taxon>Tracheophyta</taxon>
        <taxon>Spermatophyta</taxon>
        <taxon>Magnoliopsida</taxon>
        <taxon>eudicotyledons</taxon>
        <taxon>Gunneridae</taxon>
        <taxon>Pentapetalae</taxon>
        <taxon>rosids</taxon>
        <taxon>malvids</taxon>
        <taxon>Brassicales</taxon>
        <taxon>Brassicaceae</taxon>
        <taxon>Brassiceae</taxon>
        <taxon>Brassica</taxon>
    </lineage>
</organism>
<accession>A0A816PEX6</accession>
<sequence length="136" mass="15419">MPLLHRSDRDLFKGFYLGASKSQSATPPLPEDFSVLAGCEAFWFLEPKRRSMGEFAIVGWLKASTVWFVCLEAWKFIWRRSVWLSSSALVPVLAELRHASLSEEEESWSGFRHVSSTASPFHTLLTTDPVLSFLLP</sequence>
<name>A0A816PEX6_BRANA</name>